<dbReference type="InterPro" id="IPR050230">
    <property type="entry name" value="CALM/Myosin/TropC-like"/>
</dbReference>
<dbReference type="GO" id="GO:0005859">
    <property type="term" value="C:muscle myosin complex"/>
    <property type="evidence" value="ECO:0007669"/>
    <property type="project" value="TreeGrafter"/>
</dbReference>
<dbReference type="Proteomes" id="UP000051574">
    <property type="component" value="Unassembled WGS sequence"/>
</dbReference>
<evidence type="ECO:0000256" key="2">
    <source>
        <dbReference type="ARBA" id="ARBA00019148"/>
    </source>
</evidence>
<name>A0A0T6BF66_9SCAR</name>
<dbReference type="PROSITE" id="PS50222">
    <property type="entry name" value="EF_HAND_2"/>
    <property type="match status" value="1"/>
</dbReference>
<proteinExistence type="predicted"/>
<protein>
    <recommendedName>
        <fullName evidence="2">Myosin light chain alkali</fullName>
    </recommendedName>
</protein>
<evidence type="ECO:0000313" key="8">
    <source>
        <dbReference type="EMBL" id="KRT85821.1"/>
    </source>
</evidence>
<evidence type="ECO:0000256" key="6">
    <source>
        <dbReference type="ARBA" id="ARBA00023179"/>
    </source>
</evidence>
<dbReference type="SUPFAM" id="SSF47473">
    <property type="entry name" value="EF-hand"/>
    <property type="match status" value="1"/>
</dbReference>
<comment type="subunit">
    <text evidence="1">Myosin is a hexamer of 2 heavy chains and 4 light chains.</text>
</comment>
<dbReference type="PANTHER" id="PTHR23048:SF33">
    <property type="entry name" value="MYOSIN LIGHT CHAIN ALKALI"/>
    <property type="match status" value="1"/>
</dbReference>
<dbReference type="OrthoDB" id="26525at2759"/>
<dbReference type="InterPro" id="IPR011992">
    <property type="entry name" value="EF-hand-dom_pair"/>
</dbReference>
<accession>A0A0T6BF66</accession>
<dbReference type="AlphaFoldDB" id="A0A0T6BF66"/>
<evidence type="ECO:0000256" key="5">
    <source>
        <dbReference type="ARBA" id="ARBA00023175"/>
    </source>
</evidence>
<organism evidence="8 9">
    <name type="scientific">Oryctes borbonicus</name>
    <dbReference type="NCBI Taxonomy" id="1629725"/>
    <lineage>
        <taxon>Eukaryota</taxon>
        <taxon>Metazoa</taxon>
        <taxon>Ecdysozoa</taxon>
        <taxon>Arthropoda</taxon>
        <taxon>Hexapoda</taxon>
        <taxon>Insecta</taxon>
        <taxon>Pterygota</taxon>
        <taxon>Neoptera</taxon>
        <taxon>Endopterygota</taxon>
        <taxon>Coleoptera</taxon>
        <taxon>Polyphaga</taxon>
        <taxon>Scarabaeiformia</taxon>
        <taxon>Scarabaeidae</taxon>
        <taxon>Dynastinae</taxon>
        <taxon>Oryctes</taxon>
    </lineage>
</organism>
<feature type="non-terminal residue" evidence="8">
    <location>
        <position position="134"/>
    </location>
</feature>
<keyword evidence="5" id="KW-0505">Motor protein</keyword>
<sequence length="134" mass="14814">MAADLRPNEIEKVEFAVDIFADPFTGKLDATRLGDVLRACNLNPSLATLEKLGATKKPGEKVLTVQDILPIYAENKKDVKNQGCYEDFVECLKLYDKGENGKIIAAELSHSLLCLGEKLNEDQVDKLFADCLPE</sequence>
<evidence type="ECO:0000256" key="4">
    <source>
        <dbReference type="ARBA" id="ARBA00023123"/>
    </source>
</evidence>
<keyword evidence="4" id="KW-0518">Myosin</keyword>
<evidence type="ECO:0000313" key="9">
    <source>
        <dbReference type="Proteomes" id="UP000051574"/>
    </source>
</evidence>
<dbReference type="InterPro" id="IPR002048">
    <property type="entry name" value="EF_hand_dom"/>
</dbReference>
<feature type="domain" description="EF-hand" evidence="7">
    <location>
        <begin position="83"/>
        <end position="118"/>
    </location>
</feature>
<keyword evidence="3" id="KW-0677">Repeat</keyword>
<evidence type="ECO:0000256" key="1">
    <source>
        <dbReference type="ARBA" id="ARBA00011445"/>
    </source>
</evidence>
<evidence type="ECO:0000259" key="7">
    <source>
        <dbReference type="PROSITE" id="PS50222"/>
    </source>
</evidence>
<dbReference type="GO" id="GO:0005509">
    <property type="term" value="F:calcium ion binding"/>
    <property type="evidence" value="ECO:0007669"/>
    <property type="project" value="InterPro"/>
</dbReference>
<evidence type="ECO:0000256" key="3">
    <source>
        <dbReference type="ARBA" id="ARBA00022737"/>
    </source>
</evidence>
<keyword evidence="6" id="KW-0514">Muscle protein</keyword>
<gene>
    <name evidence="8" type="ORF">AMK59_2422</name>
</gene>
<reference evidence="8 9" key="1">
    <citation type="submission" date="2015-09" db="EMBL/GenBank/DDBJ databases">
        <title>Draft genome of the scarab beetle Oryctes borbonicus.</title>
        <authorList>
            <person name="Meyer J.M."/>
            <person name="Markov G.V."/>
            <person name="Baskaran P."/>
            <person name="Herrmann M."/>
            <person name="Sommer R.J."/>
            <person name="Roedelsperger C."/>
        </authorList>
    </citation>
    <scope>NUCLEOTIDE SEQUENCE [LARGE SCALE GENOMIC DNA]</scope>
    <source>
        <strain evidence="8">OB123</strain>
        <tissue evidence="8">Whole animal</tissue>
    </source>
</reference>
<dbReference type="Gene3D" id="1.10.238.10">
    <property type="entry name" value="EF-hand"/>
    <property type="match status" value="2"/>
</dbReference>
<comment type="caution">
    <text evidence="8">The sequence shown here is derived from an EMBL/GenBank/DDBJ whole genome shotgun (WGS) entry which is preliminary data.</text>
</comment>
<keyword evidence="9" id="KW-1185">Reference proteome</keyword>
<dbReference type="FunFam" id="1.10.238.10:FF:000003">
    <property type="entry name" value="Calmodulin A"/>
    <property type="match status" value="1"/>
</dbReference>
<dbReference type="PANTHER" id="PTHR23048">
    <property type="entry name" value="MYOSIN LIGHT CHAIN 1, 3"/>
    <property type="match status" value="1"/>
</dbReference>
<dbReference type="EMBL" id="LJIG01001119">
    <property type="protein sequence ID" value="KRT85821.1"/>
    <property type="molecule type" value="Genomic_DNA"/>
</dbReference>